<dbReference type="Pfam" id="PF01208">
    <property type="entry name" value="URO-D"/>
    <property type="match status" value="1"/>
</dbReference>
<dbReference type="AlphaFoldDB" id="A0A6I6L9J8"/>
<proteinExistence type="predicted"/>
<dbReference type="SUPFAM" id="SSF51726">
    <property type="entry name" value="UROD/MetE-like"/>
    <property type="match status" value="1"/>
</dbReference>
<dbReference type="InterPro" id="IPR052024">
    <property type="entry name" value="Methanogen_methyltrans"/>
</dbReference>
<dbReference type="Proteomes" id="UP000428803">
    <property type="component" value="Chromosome"/>
</dbReference>
<dbReference type="InterPro" id="IPR038071">
    <property type="entry name" value="UROD/MetE-like_sf"/>
</dbReference>
<gene>
    <name evidence="2" type="ORF">EUU25_08840</name>
</gene>
<dbReference type="PANTHER" id="PTHR47099:SF1">
    <property type="entry name" value="METHYLCOBAMIDE:COM METHYLTRANSFERASE MTBA"/>
    <property type="match status" value="1"/>
</dbReference>
<dbReference type="PANTHER" id="PTHR47099">
    <property type="entry name" value="METHYLCOBAMIDE:COM METHYLTRANSFERASE MTBA"/>
    <property type="match status" value="1"/>
</dbReference>
<dbReference type="InterPro" id="IPR000257">
    <property type="entry name" value="Uroporphyrinogen_deCOase"/>
</dbReference>
<accession>A0A6I6L9J8</accession>
<dbReference type="RefSeq" id="WP_158900205.1">
    <property type="nucleotide sequence ID" value="NZ_CP035733.1"/>
</dbReference>
<dbReference type="KEGG" id="slaa:EUU25_08840"/>
<evidence type="ECO:0000313" key="2">
    <source>
        <dbReference type="EMBL" id="QGY80716.1"/>
    </source>
</evidence>
<reference evidence="3" key="1">
    <citation type="submission" date="2019-01" db="EMBL/GenBank/DDBJ databases">
        <title>Sphingorhabdus lacus sp.nov., isolated from an oligotrophic freshwater lake.</title>
        <authorList>
            <person name="Park M."/>
        </authorList>
    </citation>
    <scope>NUCLEOTIDE SEQUENCE [LARGE SCALE GENOMIC DNA]</scope>
    <source>
        <strain evidence="3">IMCC1753</strain>
    </source>
</reference>
<dbReference type="OrthoDB" id="7375127at2"/>
<dbReference type="GO" id="GO:0006779">
    <property type="term" value="P:porphyrin-containing compound biosynthetic process"/>
    <property type="evidence" value="ECO:0007669"/>
    <property type="project" value="InterPro"/>
</dbReference>
<keyword evidence="3" id="KW-1185">Reference proteome</keyword>
<name>A0A6I6L9J8_9SPHN</name>
<protein>
    <recommendedName>
        <fullName evidence="1">Uroporphyrinogen decarboxylase (URO-D) domain-containing protein</fullName>
    </recommendedName>
</protein>
<sequence>MNKIDRVREALAGRPVDRVPASFWTHFEPEAANGKEMARAHIEFYRSTNPDFLKVMNDNPFELVGIERVSTPSDWLRLKPNSRKSRVRQDYLDGLKEILDAVGQECMVIVTMFNPFATANDNMSGTLDFSDAGFQAITNHLREDSRSTCAGLRTIAESLTEFTSDCIELGASGLFLSANGGERDRFNASQFSEYIAPDDCQILQAAIDAGSEFNLLHICGSSLRLESYAKYPAHAVNWATQASNPSLKQGRELFSQTLVGGLDQAGAITSGSFDNIAYEVSVAIAEAGRLNFILGAGCALESHVPAANLIAARQAVLHAG</sequence>
<evidence type="ECO:0000313" key="3">
    <source>
        <dbReference type="Proteomes" id="UP000428803"/>
    </source>
</evidence>
<dbReference type="Gene3D" id="3.20.20.210">
    <property type="match status" value="1"/>
</dbReference>
<evidence type="ECO:0000259" key="1">
    <source>
        <dbReference type="Pfam" id="PF01208"/>
    </source>
</evidence>
<dbReference type="EMBL" id="CP035733">
    <property type="protein sequence ID" value="QGY80716.1"/>
    <property type="molecule type" value="Genomic_DNA"/>
</dbReference>
<dbReference type="GO" id="GO:0004853">
    <property type="term" value="F:uroporphyrinogen decarboxylase activity"/>
    <property type="evidence" value="ECO:0007669"/>
    <property type="project" value="InterPro"/>
</dbReference>
<organism evidence="2 3">
    <name type="scientific">Sphingorhabdus lacus</name>
    <dbReference type="NCBI Taxonomy" id="392610"/>
    <lineage>
        <taxon>Bacteria</taxon>
        <taxon>Pseudomonadati</taxon>
        <taxon>Pseudomonadota</taxon>
        <taxon>Alphaproteobacteria</taxon>
        <taxon>Sphingomonadales</taxon>
        <taxon>Sphingomonadaceae</taxon>
        <taxon>Sphingorhabdus</taxon>
    </lineage>
</organism>
<feature type="domain" description="Uroporphyrinogen decarboxylase (URO-D)" evidence="1">
    <location>
        <begin position="69"/>
        <end position="316"/>
    </location>
</feature>